<dbReference type="PANTHER" id="PTHR12110:SF21">
    <property type="entry name" value="XYLOSE ISOMERASE-LIKE TIM BARREL DOMAIN-CONTAINING PROTEIN"/>
    <property type="match status" value="1"/>
</dbReference>
<gene>
    <name evidence="2" type="ORF">F1737_04835</name>
</gene>
<dbReference type="InterPro" id="IPR013022">
    <property type="entry name" value="Xyl_isomerase-like_TIM-brl"/>
</dbReference>
<dbReference type="EMBL" id="CP043875">
    <property type="protein sequence ID" value="WOF16079.1"/>
    <property type="molecule type" value="Genomic_DNA"/>
</dbReference>
<dbReference type="GeneID" id="85229478"/>
<keyword evidence="2" id="KW-0413">Isomerase</keyword>
<dbReference type="PANTHER" id="PTHR12110">
    <property type="entry name" value="HYDROXYPYRUVATE ISOMERASE"/>
    <property type="match status" value="1"/>
</dbReference>
<reference evidence="2 3" key="1">
    <citation type="submission" date="2019-09" db="EMBL/GenBank/DDBJ databases">
        <title>The complete genome of Methanoplanus sp. FWC-SCC4.</title>
        <authorList>
            <person name="Chen S.-C."/>
            <person name="Zhou Y.-Z."/>
            <person name="Lai M.-C."/>
        </authorList>
    </citation>
    <scope>NUCLEOTIDE SEQUENCE [LARGE SCALE GENOMIC DNA]</scope>
    <source>
        <strain evidence="2 3">FWC-SCC4</strain>
    </source>
</reference>
<dbReference type="InterPro" id="IPR050312">
    <property type="entry name" value="IolE/XylAMocC-like"/>
</dbReference>
<protein>
    <submittedName>
        <fullName evidence="2">Sugar phosphate isomerase/epimerase</fullName>
    </submittedName>
</protein>
<dbReference type="KEGG" id="mefw:F1737_04835"/>
<organism evidence="2 3">
    <name type="scientific">Methanochimaera problematica</name>
    <dbReference type="NCBI Taxonomy" id="2609417"/>
    <lineage>
        <taxon>Archaea</taxon>
        <taxon>Methanobacteriati</taxon>
        <taxon>Methanobacteriota</taxon>
        <taxon>Stenosarchaea group</taxon>
        <taxon>Methanomicrobia</taxon>
        <taxon>Methanomicrobiales</taxon>
        <taxon>Methanomicrobiaceae</taxon>
        <taxon>Methanochimaera</taxon>
    </lineage>
</organism>
<proteinExistence type="predicted"/>
<dbReference type="AlphaFoldDB" id="A0AA97I429"/>
<name>A0AA97I429_9EURY</name>
<dbReference type="SUPFAM" id="SSF51658">
    <property type="entry name" value="Xylose isomerase-like"/>
    <property type="match status" value="1"/>
</dbReference>
<accession>A0AA97I429</accession>
<dbReference type="Proteomes" id="UP001301797">
    <property type="component" value="Chromosome"/>
</dbReference>
<dbReference type="Pfam" id="PF01261">
    <property type="entry name" value="AP_endonuc_2"/>
    <property type="match status" value="1"/>
</dbReference>
<dbReference type="InterPro" id="IPR036237">
    <property type="entry name" value="Xyl_isomerase-like_sf"/>
</dbReference>
<evidence type="ECO:0000259" key="1">
    <source>
        <dbReference type="Pfam" id="PF01261"/>
    </source>
</evidence>
<evidence type="ECO:0000313" key="2">
    <source>
        <dbReference type="EMBL" id="WOF16079.1"/>
    </source>
</evidence>
<evidence type="ECO:0000313" key="3">
    <source>
        <dbReference type="Proteomes" id="UP001301797"/>
    </source>
</evidence>
<dbReference type="Gene3D" id="3.20.20.150">
    <property type="entry name" value="Divalent-metal-dependent TIM barrel enzymes"/>
    <property type="match status" value="1"/>
</dbReference>
<keyword evidence="3" id="KW-1185">Reference proteome</keyword>
<sequence length="257" mass="28565">MSCDYYFASSAKVWSSIEWVYGIEETGYDGWEISADGNYRLDNKEANSRIKEVLETTTLKASVHAPFADLNLASMNHPIYNETIRQMNECIKLASDFTDRVTIHPGYLSPAGKLVPDKVWGLQKDALTEIGKVALEYGVRVGLENMPDIPDFLCRDCNEIFGMIDSVDGMGITIDLGHANTVGQLDKFLSRLCDAGHLHIHDNMGKRDDHSPLGEGNIDWDKAGALIKKNYSGICVVEGRSIEESKKSLGVIKRCFL</sequence>
<dbReference type="GO" id="GO:0016853">
    <property type="term" value="F:isomerase activity"/>
    <property type="evidence" value="ECO:0007669"/>
    <property type="project" value="UniProtKB-KW"/>
</dbReference>
<feature type="domain" description="Xylose isomerase-like TIM barrel" evidence="1">
    <location>
        <begin position="23"/>
        <end position="254"/>
    </location>
</feature>
<dbReference type="RefSeq" id="WP_317137653.1">
    <property type="nucleotide sequence ID" value="NZ_CP043875.1"/>
</dbReference>